<dbReference type="SMART" id="SM01274">
    <property type="entry name" value="malic"/>
    <property type="match status" value="1"/>
</dbReference>
<evidence type="ECO:0000313" key="11">
    <source>
        <dbReference type="EMBL" id="GAQ86598.1"/>
    </source>
</evidence>
<evidence type="ECO:0000256" key="6">
    <source>
        <dbReference type="PIRSR" id="PIRSR000106-2"/>
    </source>
</evidence>
<evidence type="ECO:0000256" key="3">
    <source>
        <dbReference type="ARBA" id="ARBA00022723"/>
    </source>
</evidence>
<evidence type="ECO:0000256" key="2">
    <source>
        <dbReference type="ARBA" id="ARBA00008785"/>
    </source>
</evidence>
<evidence type="ECO:0000313" key="12">
    <source>
        <dbReference type="Proteomes" id="UP000054558"/>
    </source>
</evidence>
<dbReference type="AlphaFoldDB" id="A0A1Y1IEQ2"/>
<dbReference type="NCBIfam" id="NF010052">
    <property type="entry name" value="PRK13529.1"/>
    <property type="match status" value="1"/>
</dbReference>
<comment type="cofactor">
    <cofactor evidence="1">
        <name>Mn(2+)</name>
        <dbReference type="ChEBI" id="CHEBI:29035"/>
    </cofactor>
</comment>
<gene>
    <name evidence="11" type="ORF">KFL_002990060</name>
</gene>
<dbReference type="InterPro" id="IPR037062">
    <property type="entry name" value="Malic_N_dom_sf"/>
</dbReference>
<feature type="active site" description="Proton donor" evidence="5">
    <location>
        <position position="94"/>
    </location>
</feature>
<feature type="binding site" evidence="7">
    <location>
        <position position="236"/>
    </location>
    <ligand>
        <name>a divalent metal cation</name>
        <dbReference type="ChEBI" id="CHEBI:60240"/>
    </ligand>
</feature>
<feature type="binding site" evidence="6">
    <location>
        <position position="147"/>
    </location>
    <ligand>
        <name>(S)-malate</name>
        <dbReference type="ChEBI" id="CHEBI:15589"/>
    </ligand>
</feature>
<dbReference type="Gene3D" id="3.40.50.720">
    <property type="entry name" value="NAD(P)-binding Rossmann-like Domain"/>
    <property type="match status" value="1"/>
</dbReference>
<accession>A0A1Y1IEQ2</accession>
<dbReference type="OMA" id="AMWRILN"/>
<dbReference type="SUPFAM" id="SSF53223">
    <property type="entry name" value="Aminoacid dehydrogenase-like, N-terminal domain"/>
    <property type="match status" value="1"/>
</dbReference>
<dbReference type="InterPro" id="IPR015884">
    <property type="entry name" value="Malic_enzyme_CS"/>
</dbReference>
<feature type="binding site" evidence="7">
    <location>
        <position position="260"/>
    </location>
    <ligand>
        <name>a divalent metal cation</name>
        <dbReference type="ChEBI" id="CHEBI:60240"/>
    </ligand>
</feature>
<dbReference type="InterPro" id="IPR012301">
    <property type="entry name" value="Malic_N_dom"/>
</dbReference>
<dbReference type="Proteomes" id="UP000054558">
    <property type="component" value="Unassembled WGS sequence"/>
</dbReference>
<feature type="domain" description="Malic enzyme N-terminal" evidence="10">
    <location>
        <begin position="71"/>
        <end position="251"/>
    </location>
</feature>
<evidence type="ECO:0000256" key="5">
    <source>
        <dbReference type="PIRSR" id="PIRSR000106-1"/>
    </source>
</evidence>
<dbReference type="InterPro" id="IPR046346">
    <property type="entry name" value="Aminoacid_DH-like_N_sf"/>
</dbReference>
<comment type="cofactor">
    <cofactor evidence="7">
        <name>Mg(2+)</name>
        <dbReference type="ChEBI" id="CHEBI:18420"/>
    </cofactor>
    <cofactor evidence="7">
        <name>Mn(2+)</name>
        <dbReference type="ChEBI" id="CHEBI:29035"/>
    </cofactor>
    <text evidence="7">Divalent metal cations. Prefers magnesium or manganese.</text>
</comment>
<dbReference type="STRING" id="105231.A0A1Y1IEQ2"/>
<evidence type="ECO:0000259" key="10">
    <source>
        <dbReference type="SMART" id="SM01274"/>
    </source>
</evidence>
<feature type="domain" description="Malic enzyme NAD-binding" evidence="9">
    <location>
        <begin position="261"/>
        <end position="524"/>
    </location>
</feature>
<dbReference type="Pfam" id="PF00390">
    <property type="entry name" value="malic"/>
    <property type="match status" value="1"/>
</dbReference>
<dbReference type="PANTHER" id="PTHR23406">
    <property type="entry name" value="MALIC ENZYME-RELATED"/>
    <property type="match status" value="1"/>
</dbReference>
<feature type="binding site" evidence="6">
    <location>
        <position position="410"/>
    </location>
    <ligand>
        <name>(S)-malate</name>
        <dbReference type="ChEBI" id="CHEBI:15589"/>
    </ligand>
</feature>
<evidence type="ECO:0000256" key="8">
    <source>
        <dbReference type="RuleBase" id="RU003426"/>
    </source>
</evidence>
<dbReference type="Pfam" id="PF03949">
    <property type="entry name" value="Malic_M"/>
    <property type="match status" value="1"/>
</dbReference>
<dbReference type="PRINTS" id="PR00072">
    <property type="entry name" value="MALOXRDTASE"/>
</dbReference>
<dbReference type="GO" id="GO:0004471">
    <property type="term" value="F:malate dehydrogenase (decarboxylating) (NAD+) activity"/>
    <property type="evidence" value="ECO:0000318"/>
    <property type="project" value="GO_Central"/>
</dbReference>
<feature type="binding site" evidence="7">
    <location>
        <position position="237"/>
    </location>
    <ligand>
        <name>a divalent metal cation</name>
        <dbReference type="ChEBI" id="CHEBI:60240"/>
    </ligand>
</feature>
<protein>
    <recommendedName>
        <fullName evidence="8">Malic enzyme</fullName>
    </recommendedName>
</protein>
<keyword evidence="12" id="KW-1185">Reference proteome</keyword>
<feature type="active site" description="Proton acceptor" evidence="5">
    <location>
        <position position="165"/>
    </location>
</feature>
<keyword evidence="4 8" id="KW-0560">Oxidoreductase</keyword>
<dbReference type="CDD" id="cd05312">
    <property type="entry name" value="NAD_bind_1_malic_enz"/>
    <property type="match status" value="1"/>
</dbReference>
<feature type="binding site" evidence="6">
    <location>
        <position position="455"/>
    </location>
    <ligand>
        <name>(S)-malate</name>
        <dbReference type="ChEBI" id="CHEBI:15589"/>
    </ligand>
</feature>
<evidence type="ECO:0000256" key="7">
    <source>
        <dbReference type="PIRSR" id="PIRSR000106-3"/>
    </source>
</evidence>
<comment type="similarity">
    <text evidence="2 8">Belongs to the malic enzymes family.</text>
</comment>
<dbReference type="GO" id="GO:0051287">
    <property type="term" value="F:NAD binding"/>
    <property type="evidence" value="ECO:0007669"/>
    <property type="project" value="InterPro"/>
</dbReference>
<dbReference type="GO" id="GO:0046872">
    <property type="term" value="F:metal ion binding"/>
    <property type="evidence" value="ECO:0007669"/>
    <property type="project" value="UniProtKB-KW"/>
</dbReference>
<dbReference type="PIRSF" id="PIRSF000106">
    <property type="entry name" value="ME"/>
    <property type="match status" value="1"/>
</dbReference>
<dbReference type="PANTHER" id="PTHR23406:SF32">
    <property type="entry name" value="NADP-DEPENDENT MALIC ENZYME"/>
    <property type="match status" value="1"/>
</dbReference>
<evidence type="ECO:0000256" key="1">
    <source>
        <dbReference type="ARBA" id="ARBA00001936"/>
    </source>
</evidence>
<dbReference type="PROSITE" id="PS00331">
    <property type="entry name" value="MALIC_ENZYMES"/>
    <property type="match status" value="1"/>
</dbReference>
<reference evidence="11 12" key="1">
    <citation type="journal article" date="2014" name="Nat. Commun.">
        <title>Klebsormidium flaccidum genome reveals primary factors for plant terrestrial adaptation.</title>
        <authorList>
            <person name="Hori K."/>
            <person name="Maruyama F."/>
            <person name="Fujisawa T."/>
            <person name="Togashi T."/>
            <person name="Yamamoto N."/>
            <person name="Seo M."/>
            <person name="Sato S."/>
            <person name="Yamada T."/>
            <person name="Mori H."/>
            <person name="Tajima N."/>
            <person name="Moriyama T."/>
            <person name="Ikeuchi M."/>
            <person name="Watanabe M."/>
            <person name="Wada H."/>
            <person name="Kobayashi K."/>
            <person name="Saito M."/>
            <person name="Masuda T."/>
            <person name="Sasaki-Sekimoto Y."/>
            <person name="Mashiguchi K."/>
            <person name="Awai K."/>
            <person name="Shimojima M."/>
            <person name="Masuda S."/>
            <person name="Iwai M."/>
            <person name="Nobusawa T."/>
            <person name="Narise T."/>
            <person name="Kondo S."/>
            <person name="Saito H."/>
            <person name="Sato R."/>
            <person name="Murakawa M."/>
            <person name="Ihara Y."/>
            <person name="Oshima-Yamada Y."/>
            <person name="Ohtaka K."/>
            <person name="Satoh M."/>
            <person name="Sonobe K."/>
            <person name="Ishii M."/>
            <person name="Ohtani R."/>
            <person name="Kanamori-Sato M."/>
            <person name="Honoki R."/>
            <person name="Miyazaki D."/>
            <person name="Mochizuki H."/>
            <person name="Umetsu J."/>
            <person name="Higashi K."/>
            <person name="Shibata D."/>
            <person name="Kamiya Y."/>
            <person name="Sato N."/>
            <person name="Nakamura Y."/>
            <person name="Tabata S."/>
            <person name="Ida S."/>
            <person name="Kurokawa K."/>
            <person name="Ohta H."/>
        </authorList>
    </citation>
    <scope>NUCLEOTIDE SEQUENCE [LARGE SCALE GENOMIC DNA]</scope>
    <source>
        <strain evidence="11 12">NIES-2285</strain>
    </source>
</reference>
<dbReference type="EMBL" id="DF237248">
    <property type="protein sequence ID" value="GAQ86598.1"/>
    <property type="molecule type" value="Genomic_DNA"/>
</dbReference>
<sequence length="574" mass="63726">MRGHQVLHDPWFNKGTAFSIPERDRLGLRGLLPPKVMTADQQVERFMRDFRKIPNDEERPMQQWRMLNRMHDRNETLYYKIVNANIKELAPIIYTPIVGQVCQNFSGLYRRPRGMYFSSEDKGEFSAMVWNWPGEEVDIIVVTDGSRILGLGDLGVQGIGVVIGKLDLYVAGAGINPRKVLPIVIDVGTNNKNLLDNDLYMGAHHERLEGPAYEEILDEFMEAVFSRWPNVIVQFEDFQNKWALKLLQKYRNTYRMFNDDVQGTACVGLAGILGAVRAMGRPMEDLASLKFVVVGAGSAGMGLVDMVRQNMAQALGGAQPAMAHALHNFWLVDKDGLITKDRKPLLPLYSAYARDPGENALPEGANLLKVIQEVKPDFLIGLSGCGGLFNKEILREMAKRDRPVIFPMSNPTSKAEATAEAVFKASDGRAIFASGSPFPDVVLDDGRVCHTNQGNNMYLFPGIGLGTMLCGARTISDGMLHAATERLAALVPDEVVKQGILYPPIEQIRSISVEIASAIVKKAVEEDLADGYFRGSLRIKPRQLGAMTEAGLKELIASQMWSPQYTPLIYTPKD</sequence>
<organism evidence="11 12">
    <name type="scientific">Klebsormidium nitens</name>
    <name type="common">Green alga</name>
    <name type="synonym">Ulothrix nitens</name>
    <dbReference type="NCBI Taxonomy" id="105231"/>
    <lineage>
        <taxon>Eukaryota</taxon>
        <taxon>Viridiplantae</taxon>
        <taxon>Streptophyta</taxon>
        <taxon>Klebsormidiophyceae</taxon>
        <taxon>Klebsormidiales</taxon>
        <taxon>Klebsormidiaceae</taxon>
        <taxon>Klebsormidium</taxon>
    </lineage>
</organism>
<keyword evidence="3 7" id="KW-0479">Metal-binding</keyword>
<dbReference type="SMART" id="SM00919">
    <property type="entry name" value="Malic_M"/>
    <property type="match status" value="1"/>
</dbReference>
<dbReference type="SUPFAM" id="SSF51735">
    <property type="entry name" value="NAD(P)-binding Rossmann-fold domains"/>
    <property type="match status" value="1"/>
</dbReference>
<dbReference type="OrthoDB" id="5365701at2759"/>
<dbReference type="GO" id="GO:0006108">
    <property type="term" value="P:malate metabolic process"/>
    <property type="evidence" value="ECO:0000318"/>
    <property type="project" value="GO_Central"/>
</dbReference>
<dbReference type="FunFam" id="3.40.50.10380:FF:000005">
    <property type="entry name" value="Malic enzyme"/>
    <property type="match status" value="1"/>
</dbReference>
<dbReference type="InterPro" id="IPR036291">
    <property type="entry name" value="NAD(P)-bd_dom_sf"/>
</dbReference>
<proteinExistence type="inferred from homology"/>
<dbReference type="Gene3D" id="3.40.50.10380">
    <property type="entry name" value="Malic enzyme, N-terminal domain"/>
    <property type="match status" value="1"/>
</dbReference>
<dbReference type="InterPro" id="IPR001891">
    <property type="entry name" value="Malic_OxRdtase"/>
</dbReference>
<dbReference type="InterPro" id="IPR012302">
    <property type="entry name" value="Malic_NAD-bd"/>
</dbReference>
<evidence type="ECO:0000256" key="4">
    <source>
        <dbReference type="ARBA" id="ARBA00023002"/>
    </source>
</evidence>
<name>A0A1Y1IEQ2_KLENI</name>
<evidence type="ECO:0000259" key="9">
    <source>
        <dbReference type="SMART" id="SM00919"/>
    </source>
</evidence>